<dbReference type="InterPro" id="IPR038607">
    <property type="entry name" value="PhoD-like_sf"/>
</dbReference>
<feature type="chain" id="PRO_5043921186" evidence="2">
    <location>
        <begin position="20"/>
        <end position="467"/>
    </location>
</feature>
<dbReference type="InterPro" id="IPR029052">
    <property type="entry name" value="Metallo-depent_PP-like"/>
</dbReference>
<keyword evidence="1" id="KW-0472">Membrane</keyword>
<name>A0AAV4LZQ5_BABCB</name>
<reference evidence="4 5" key="1">
    <citation type="submission" date="2021-06" db="EMBL/GenBank/DDBJ databases">
        <title>Genome sequence of Babesia caballi.</title>
        <authorList>
            <person name="Yamagishi J."/>
            <person name="Kidaka T."/>
            <person name="Ochi A."/>
        </authorList>
    </citation>
    <scope>NUCLEOTIDE SEQUENCE [LARGE SCALE GENOMIC DNA]</scope>
    <source>
        <strain evidence="4">USDA-D6B2</strain>
    </source>
</reference>
<keyword evidence="2" id="KW-0732">Signal</keyword>
<dbReference type="Proteomes" id="UP001497744">
    <property type="component" value="Unassembled WGS sequence"/>
</dbReference>
<dbReference type="PANTHER" id="PTHR33987:SF1">
    <property type="entry name" value="CALCINEURIN-LIKE METALLO-PHOSPHOESTERASE SUPERFAMILY PROTEIN"/>
    <property type="match status" value="1"/>
</dbReference>
<feature type="signal peptide" evidence="2">
    <location>
        <begin position="1"/>
        <end position="19"/>
    </location>
</feature>
<dbReference type="SUPFAM" id="SSF56300">
    <property type="entry name" value="Metallo-dependent phosphatases"/>
    <property type="match status" value="1"/>
</dbReference>
<evidence type="ECO:0000256" key="1">
    <source>
        <dbReference type="SAM" id="Phobius"/>
    </source>
</evidence>
<keyword evidence="1" id="KW-0812">Transmembrane</keyword>
<dbReference type="CDD" id="cd07389">
    <property type="entry name" value="MPP_PhoD"/>
    <property type="match status" value="1"/>
</dbReference>
<comment type="caution">
    <text evidence="4">The sequence shown here is derived from an EMBL/GenBank/DDBJ whole genome shotgun (WGS) entry which is preliminary data.</text>
</comment>
<sequence length="467" mass="54124">MLAASLILACQALAASCFAAQTEDARKYEAQYDTTLVPLVPDETYRERLSRLAFGSCQDFDFGDNRIFPVINSTDPDLFLYTGDIIYPDIGCCTPDCIIAKYEKLNANAEFQEFRSKLRRMDGIYDDHDFGIDDGHSNFPYRAESQRLLMDFLQKPEDHYRRKREGAYFSMEYEDPENEHHRVKIIVLDVRYHRDCYYYCPCLRCQWTTWDFLESVTKRSMSYYFGLGCDQPGDMLGEEQWRWLQGQLFHSKAETHVIVSPLQVFTTSSLLESWGLLPHAKERLANLLIATKPKNPIFISGDVHWGEIMEKDGIVEITASSLTHSFLLEFPMLRFPLYFLVPFWGKKLYGYNNFGIIDFGMNGETGEMRHHIKLLDDAGKIVFEVIDDGTTDPMLPYLDVKNKPSTFLHNTRIIPCRSFFSKFTLGILFVLVGIPALILFIIAWMIWRIIYTISGKYPSRTPKPKKD</sequence>
<dbReference type="AlphaFoldDB" id="A0AAV4LZQ5"/>
<feature type="domain" description="PhoD-like phosphatase metallophosphatase" evidence="3">
    <location>
        <begin position="184"/>
        <end position="322"/>
    </location>
</feature>
<evidence type="ECO:0000313" key="4">
    <source>
        <dbReference type="EMBL" id="GIX64004.1"/>
    </source>
</evidence>
<dbReference type="EMBL" id="BPLF01000003">
    <property type="protein sequence ID" value="GIX64004.1"/>
    <property type="molecule type" value="Genomic_DNA"/>
</dbReference>
<dbReference type="PANTHER" id="PTHR33987">
    <property type="entry name" value="CALCINEURIN-LIKE METALLO-PHOSPHOESTERASE SUPERFAMILY PROTEIN"/>
    <property type="match status" value="1"/>
</dbReference>
<gene>
    <name evidence="4" type="ORF">BcabD6B2_34390</name>
</gene>
<dbReference type="RefSeq" id="XP_067716073.1">
    <property type="nucleotide sequence ID" value="XM_067859972.1"/>
</dbReference>
<accession>A0AAV4LZQ5</accession>
<organism evidence="4 5">
    <name type="scientific">Babesia caballi</name>
    <dbReference type="NCBI Taxonomy" id="5871"/>
    <lineage>
        <taxon>Eukaryota</taxon>
        <taxon>Sar</taxon>
        <taxon>Alveolata</taxon>
        <taxon>Apicomplexa</taxon>
        <taxon>Aconoidasida</taxon>
        <taxon>Piroplasmida</taxon>
        <taxon>Babesiidae</taxon>
        <taxon>Babesia</taxon>
    </lineage>
</organism>
<protein>
    <submittedName>
        <fullName evidence="4">Membrane protein, putative</fullName>
    </submittedName>
</protein>
<proteinExistence type="predicted"/>
<keyword evidence="5" id="KW-1185">Reference proteome</keyword>
<evidence type="ECO:0000313" key="5">
    <source>
        <dbReference type="Proteomes" id="UP001497744"/>
    </source>
</evidence>
<dbReference type="GeneID" id="94195485"/>
<dbReference type="Pfam" id="PF09423">
    <property type="entry name" value="PhoD"/>
    <property type="match status" value="1"/>
</dbReference>
<dbReference type="Gene3D" id="3.60.21.70">
    <property type="entry name" value="PhoD-like phosphatase"/>
    <property type="match status" value="1"/>
</dbReference>
<evidence type="ECO:0000256" key="2">
    <source>
        <dbReference type="SAM" id="SignalP"/>
    </source>
</evidence>
<feature type="transmembrane region" description="Helical" evidence="1">
    <location>
        <begin position="423"/>
        <end position="447"/>
    </location>
</feature>
<evidence type="ECO:0000259" key="3">
    <source>
        <dbReference type="Pfam" id="PF09423"/>
    </source>
</evidence>
<dbReference type="InterPro" id="IPR018946">
    <property type="entry name" value="PhoD-like_MPP"/>
</dbReference>
<keyword evidence="1" id="KW-1133">Transmembrane helix</keyword>